<feature type="binding site" evidence="11">
    <location>
        <position position="155"/>
    </location>
    <ligand>
        <name>NAD(+)</name>
        <dbReference type="ChEBI" id="CHEBI:57540"/>
    </ligand>
</feature>
<dbReference type="Pfam" id="PF03721">
    <property type="entry name" value="UDPG_MGDP_dh_N"/>
    <property type="match status" value="1"/>
</dbReference>
<dbReference type="SMART" id="SM00984">
    <property type="entry name" value="UDPG_MGDP_dh_C"/>
    <property type="match status" value="1"/>
</dbReference>
<reference evidence="13 14" key="1">
    <citation type="submission" date="2012-02" db="EMBL/GenBank/DDBJ databases">
        <title>Improved High-Quality Draft sequence of Microvirga sp. WSM3557.</title>
        <authorList>
            <consortium name="US DOE Joint Genome Institute"/>
            <person name="Lucas S."/>
            <person name="Han J."/>
            <person name="Lapidus A."/>
            <person name="Cheng J.-F."/>
            <person name="Goodwin L."/>
            <person name="Pitluck S."/>
            <person name="Peters L."/>
            <person name="Zhang X."/>
            <person name="Detter J.C."/>
            <person name="Han C."/>
            <person name="Tapia R."/>
            <person name="Land M."/>
            <person name="Hauser L."/>
            <person name="Kyrpides N."/>
            <person name="Ivanova N."/>
            <person name="Pagani I."/>
            <person name="Brau L."/>
            <person name="Yates R."/>
            <person name="O'Hara G."/>
            <person name="Rui T."/>
            <person name="Howieson J."/>
            <person name="Reeve W."/>
            <person name="Woyke T."/>
        </authorList>
    </citation>
    <scope>NUCLEOTIDE SEQUENCE [LARGE SCALE GENOMIC DNA]</scope>
    <source>
        <strain evidence="13 14">WSM3557</strain>
    </source>
</reference>
<evidence type="ECO:0000313" key="14">
    <source>
        <dbReference type="Proteomes" id="UP000003947"/>
    </source>
</evidence>
<feature type="binding site" evidence="11">
    <location>
        <position position="35"/>
    </location>
    <ligand>
        <name>NAD(+)</name>
        <dbReference type="ChEBI" id="CHEBI:57540"/>
    </ligand>
</feature>
<feature type="domain" description="UDP-glucose/GDP-mannose dehydrogenase C-terminal" evidence="12">
    <location>
        <begin position="317"/>
        <end position="418"/>
    </location>
</feature>
<feature type="binding site" evidence="11">
    <location>
        <position position="266"/>
    </location>
    <ligand>
        <name>NAD(+)</name>
        <dbReference type="ChEBI" id="CHEBI:57540"/>
    </ligand>
</feature>
<comment type="catalytic activity">
    <reaction evidence="7 8">
        <text>UDP-alpha-D-glucose + 2 NAD(+) + H2O = UDP-alpha-D-glucuronate + 2 NADH + 3 H(+)</text>
        <dbReference type="Rhea" id="RHEA:23596"/>
        <dbReference type="ChEBI" id="CHEBI:15377"/>
        <dbReference type="ChEBI" id="CHEBI:15378"/>
        <dbReference type="ChEBI" id="CHEBI:57540"/>
        <dbReference type="ChEBI" id="CHEBI:57945"/>
        <dbReference type="ChEBI" id="CHEBI:58052"/>
        <dbReference type="ChEBI" id="CHEBI:58885"/>
        <dbReference type="EC" id="1.1.1.22"/>
    </reaction>
</comment>
<dbReference type="InterPro" id="IPR008927">
    <property type="entry name" value="6-PGluconate_DH-like_C_sf"/>
</dbReference>
<evidence type="ECO:0000256" key="6">
    <source>
        <dbReference type="ARBA" id="ARBA00023027"/>
    </source>
</evidence>
<feature type="binding site" evidence="11">
    <location>
        <position position="331"/>
    </location>
    <ligand>
        <name>NAD(+)</name>
        <dbReference type="ChEBI" id="CHEBI:57540"/>
    </ligand>
</feature>
<dbReference type="Pfam" id="PF00984">
    <property type="entry name" value="UDPG_MGDP_dh"/>
    <property type="match status" value="1"/>
</dbReference>
<dbReference type="SUPFAM" id="SSF51735">
    <property type="entry name" value="NAD(P)-binding Rossmann-fold domains"/>
    <property type="match status" value="1"/>
</dbReference>
<organism evidence="13 14">
    <name type="scientific">Microvirga lotononidis</name>
    <dbReference type="NCBI Taxonomy" id="864069"/>
    <lineage>
        <taxon>Bacteria</taxon>
        <taxon>Pseudomonadati</taxon>
        <taxon>Pseudomonadota</taxon>
        <taxon>Alphaproteobacteria</taxon>
        <taxon>Hyphomicrobiales</taxon>
        <taxon>Methylobacteriaceae</taxon>
        <taxon>Microvirga</taxon>
    </lineage>
</organism>
<evidence type="ECO:0000256" key="3">
    <source>
        <dbReference type="ARBA" id="ARBA00012954"/>
    </source>
</evidence>
<feature type="binding site" evidence="10">
    <location>
        <position position="260"/>
    </location>
    <ligand>
        <name>substrate</name>
    </ligand>
</feature>
<evidence type="ECO:0000256" key="11">
    <source>
        <dbReference type="PIRSR" id="PIRSR500134-3"/>
    </source>
</evidence>
<dbReference type="Gene3D" id="1.20.5.100">
    <property type="entry name" value="Cytochrome c1, transmembrane anchor, C-terminal"/>
    <property type="match status" value="1"/>
</dbReference>
<keyword evidence="5 8" id="KW-0560">Oxidoreductase</keyword>
<comment type="pathway">
    <text evidence="1">Nucleotide-sugar biosynthesis; UDP-alpha-D-glucuronate biosynthesis; UDP-alpha-D-glucuronate from UDP-alpha-D-glucose: step 1/1.</text>
</comment>
<evidence type="ECO:0000256" key="9">
    <source>
        <dbReference type="PIRSR" id="PIRSR500134-1"/>
    </source>
</evidence>
<dbReference type="eggNOG" id="COG1004">
    <property type="taxonomic scope" value="Bacteria"/>
</dbReference>
<comment type="similarity">
    <text evidence="2 8">Belongs to the UDP-glucose/GDP-mannose dehydrogenase family.</text>
</comment>
<evidence type="ECO:0000256" key="10">
    <source>
        <dbReference type="PIRSR" id="PIRSR500134-2"/>
    </source>
</evidence>
<dbReference type="EMBL" id="JH660640">
    <property type="protein sequence ID" value="EIM29980.1"/>
    <property type="molecule type" value="Genomic_DNA"/>
</dbReference>
<feature type="binding site" evidence="10">
    <location>
        <position position="324"/>
    </location>
    <ligand>
        <name>substrate</name>
    </ligand>
</feature>
<gene>
    <name evidence="13" type="ORF">MicloDRAFT_00013010</name>
</gene>
<dbReference type="STRING" id="864069.MicloDRAFT_00013010"/>
<dbReference type="InterPro" id="IPR014026">
    <property type="entry name" value="UDP-Glc/GDP-Man_DH_dimer"/>
</dbReference>
<dbReference type="HOGENOM" id="CLU_023810_1_2_5"/>
<feature type="binding site" evidence="11">
    <location>
        <position position="86"/>
    </location>
    <ligand>
        <name>NAD(+)</name>
        <dbReference type="ChEBI" id="CHEBI:57540"/>
    </ligand>
</feature>
<dbReference type="PIRSF" id="PIRSF000124">
    <property type="entry name" value="UDPglc_GDPman_dh"/>
    <property type="match status" value="1"/>
</dbReference>
<dbReference type="InterPro" id="IPR028357">
    <property type="entry name" value="UDPglc_DH_bac"/>
</dbReference>
<protein>
    <recommendedName>
        <fullName evidence="4 8">UDP-glucose 6-dehydrogenase</fullName>
        <ecNumber evidence="3 8">1.1.1.22</ecNumber>
    </recommendedName>
</protein>
<dbReference type="SUPFAM" id="SSF48179">
    <property type="entry name" value="6-phosphogluconate dehydrogenase C-terminal domain-like"/>
    <property type="match status" value="1"/>
</dbReference>
<feature type="binding site" evidence="11">
    <location>
        <position position="30"/>
    </location>
    <ligand>
        <name>NAD(+)</name>
        <dbReference type="ChEBI" id="CHEBI:57540"/>
    </ligand>
</feature>
<dbReference type="InterPro" id="IPR036220">
    <property type="entry name" value="UDP-Glc/GDP-Man_DH_C_sf"/>
</dbReference>
<evidence type="ECO:0000256" key="7">
    <source>
        <dbReference type="ARBA" id="ARBA00047473"/>
    </source>
</evidence>
<evidence type="ECO:0000256" key="4">
    <source>
        <dbReference type="ARBA" id="ARBA00015132"/>
    </source>
</evidence>
<sequence length="474" mass="50939" precursor="true">MRVAIIGTGYVGLVSGTCFAEIGHSVTCVDKDEGKIAGLHKGKLPIYEPGLDEMVRTNAEAGRLSFTTDLTAAVSTAEVVFIAVGTPARAADGQADLSYVFAATREIARAMQGYTVVVTKSTVPVGTGDAIERIIRRENPTATVSVVSNPEFLREGAAVDDFMKPDRVVVGSNSQQARAMMAELYRPLTGNASPILFAGRRTAELIKYTANAFLATKITFINEIANLCEAVGADVREVANGIGLDNRIGGKFLQPGPGYGGSCFPKDTLALLRTAQDHGITLRLVEDTVAVNDARKRAMARKVMEAMGGSVEGLTVAVLGLTFKPDTDDMRESPSLSLIDALQRGGATVRAHDPVGTEQARRYLDDVEFLGDPYDCVEGADVIVLMTEWDSLRRLDLRRIRGLVRQPVFVDLRNAYRSDVVERFGFRFTGIGLGAEQTTPNGHELPARLEEPSMLPVFNGLAGQSEPHPSPIVA</sequence>
<dbReference type="InterPro" id="IPR014027">
    <property type="entry name" value="UDP-Glc/GDP-Man_DH_C"/>
</dbReference>
<dbReference type="InterPro" id="IPR036291">
    <property type="entry name" value="NAD(P)-bd_dom_sf"/>
</dbReference>
<dbReference type="EC" id="1.1.1.22" evidence="3 8"/>
<evidence type="ECO:0000256" key="8">
    <source>
        <dbReference type="PIRNR" id="PIRNR000124"/>
    </source>
</evidence>
<dbReference type="GO" id="GO:0006065">
    <property type="term" value="P:UDP-glucuronate biosynthetic process"/>
    <property type="evidence" value="ECO:0007669"/>
    <property type="project" value="UniProtKB-UniPathway"/>
</dbReference>
<feature type="binding site" evidence="11">
    <location>
        <position position="122"/>
    </location>
    <ligand>
        <name>NAD(+)</name>
        <dbReference type="ChEBI" id="CHEBI:57540"/>
    </ligand>
</feature>
<keyword evidence="14" id="KW-1185">Reference proteome</keyword>
<evidence type="ECO:0000256" key="2">
    <source>
        <dbReference type="ARBA" id="ARBA00006601"/>
    </source>
</evidence>
<dbReference type="SUPFAM" id="SSF52413">
    <property type="entry name" value="UDP-glucose/GDP-mannose dehydrogenase C-terminal domain"/>
    <property type="match status" value="1"/>
</dbReference>
<dbReference type="Pfam" id="PF03720">
    <property type="entry name" value="UDPG_MGDP_dh_C"/>
    <property type="match status" value="1"/>
</dbReference>
<dbReference type="PANTHER" id="PTHR43750">
    <property type="entry name" value="UDP-GLUCOSE 6-DEHYDROGENASE TUAD"/>
    <property type="match status" value="1"/>
</dbReference>
<evidence type="ECO:0000256" key="1">
    <source>
        <dbReference type="ARBA" id="ARBA00004701"/>
    </source>
</evidence>
<dbReference type="Proteomes" id="UP000003947">
    <property type="component" value="Unassembled WGS sequence"/>
</dbReference>
<feature type="binding site" evidence="10">
    <location>
        <position position="207"/>
    </location>
    <ligand>
        <name>substrate</name>
    </ligand>
</feature>
<dbReference type="GO" id="GO:0051287">
    <property type="term" value="F:NAD binding"/>
    <property type="evidence" value="ECO:0007669"/>
    <property type="project" value="InterPro"/>
</dbReference>
<dbReference type="InterPro" id="IPR017476">
    <property type="entry name" value="UDP-Glc/GDP-Man"/>
</dbReference>
<evidence type="ECO:0000256" key="5">
    <source>
        <dbReference type="ARBA" id="ARBA00023002"/>
    </source>
</evidence>
<dbReference type="GO" id="GO:0000271">
    <property type="term" value="P:polysaccharide biosynthetic process"/>
    <property type="evidence" value="ECO:0007669"/>
    <property type="project" value="InterPro"/>
</dbReference>
<dbReference type="PIRSF" id="PIRSF500134">
    <property type="entry name" value="UDPglc_DH_bac"/>
    <property type="match status" value="1"/>
</dbReference>
<dbReference type="RefSeq" id="WP_009490117.1">
    <property type="nucleotide sequence ID" value="NZ_CP141050.1"/>
</dbReference>
<name>I4Z188_9HYPH</name>
<feature type="active site" description="Nucleophile" evidence="9">
    <location>
        <position position="263"/>
    </location>
</feature>
<dbReference type="OrthoDB" id="9803238at2"/>
<dbReference type="NCBIfam" id="TIGR03026">
    <property type="entry name" value="NDP-sugDHase"/>
    <property type="match status" value="1"/>
</dbReference>
<proteinExistence type="inferred from homology"/>
<dbReference type="PATRIC" id="fig|864069.3.peg.1441"/>
<feature type="binding site" evidence="10">
    <location>
        <begin position="252"/>
        <end position="256"/>
    </location>
    <ligand>
        <name>substrate</name>
    </ligand>
</feature>
<dbReference type="UniPathway" id="UPA00038">
    <property type="reaction ID" value="UER00491"/>
</dbReference>
<feature type="binding site" evidence="10">
    <location>
        <begin position="152"/>
        <end position="155"/>
    </location>
    <ligand>
        <name>substrate</name>
    </ligand>
</feature>
<keyword evidence="6 8" id="KW-0520">NAD</keyword>
<accession>I4Z188</accession>
<dbReference type="GO" id="GO:0003979">
    <property type="term" value="F:UDP-glucose 6-dehydrogenase activity"/>
    <property type="evidence" value="ECO:0007669"/>
    <property type="project" value="UniProtKB-EC"/>
</dbReference>
<dbReference type="PANTHER" id="PTHR43750:SF3">
    <property type="entry name" value="UDP-GLUCOSE 6-DEHYDROGENASE TUAD"/>
    <property type="match status" value="1"/>
</dbReference>
<evidence type="ECO:0000259" key="12">
    <source>
        <dbReference type="SMART" id="SM00984"/>
    </source>
</evidence>
<dbReference type="Gene3D" id="3.40.50.720">
    <property type="entry name" value="NAD(P)-binding Rossmann-like Domain"/>
    <property type="match status" value="2"/>
</dbReference>
<evidence type="ECO:0000313" key="13">
    <source>
        <dbReference type="EMBL" id="EIM29980.1"/>
    </source>
</evidence>
<dbReference type="InterPro" id="IPR001732">
    <property type="entry name" value="UDP-Glc/GDP-Man_DH_N"/>
</dbReference>
<dbReference type="AlphaFoldDB" id="I4Z188"/>